<evidence type="ECO:0000313" key="1">
    <source>
        <dbReference type="EMBL" id="KRM79887.1"/>
    </source>
</evidence>
<dbReference type="AlphaFoldDB" id="A0A0R2BK47"/>
<organism evidence="1 2">
    <name type="scientific">Lapidilactobacillus dextrinicus DSM 20335</name>
    <dbReference type="NCBI Taxonomy" id="1423738"/>
    <lineage>
        <taxon>Bacteria</taxon>
        <taxon>Bacillati</taxon>
        <taxon>Bacillota</taxon>
        <taxon>Bacilli</taxon>
        <taxon>Lactobacillales</taxon>
        <taxon>Lactobacillaceae</taxon>
        <taxon>Lapidilactobacillus</taxon>
    </lineage>
</organism>
<dbReference type="STRING" id="1423738.FC84_GL000586"/>
<name>A0A0R2BK47_9LACO</name>
<dbReference type="OrthoDB" id="2308381at2"/>
<proteinExistence type="predicted"/>
<dbReference type="EMBL" id="AYYK01000001">
    <property type="protein sequence ID" value="KRM79887.1"/>
    <property type="molecule type" value="Genomic_DNA"/>
</dbReference>
<reference evidence="1 2" key="1">
    <citation type="journal article" date="2015" name="Genome Announc.">
        <title>Expanding the biotechnology potential of lactobacilli through comparative genomics of 213 strains and associated genera.</title>
        <authorList>
            <person name="Sun Z."/>
            <person name="Harris H.M."/>
            <person name="McCann A."/>
            <person name="Guo C."/>
            <person name="Argimon S."/>
            <person name="Zhang W."/>
            <person name="Yang X."/>
            <person name="Jeffery I.B."/>
            <person name="Cooney J.C."/>
            <person name="Kagawa T.F."/>
            <person name="Liu W."/>
            <person name="Song Y."/>
            <person name="Salvetti E."/>
            <person name="Wrobel A."/>
            <person name="Rasinkangas P."/>
            <person name="Parkhill J."/>
            <person name="Rea M.C."/>
            <person name="O'Sullivan O."/>
            <person name="Ritari J."/>
            <person name="Douillard F.P."/>
            <person name="Paul Ross R."/>
            <person name="Yang R."/>
            <person name="Briner A.E."/>
            <person name="Felis G.E."/>
            <person name="de Vos W.M."/>
            <person name="Barrangou R."/>
            <person name="Klaenhammer T.R."/>
            <person name="Caufield P.W."/>
            <person name="Cui Y."/>
            <person name="Zhang H."/>
            <person name="O'Toole P.W."/>
        </authorList>
    </citation>
    <scope>NUCLEOTIDE SEQUENCE [LARGE SCALE GENOMIC DNA]</scope>
    <source>
        <strain evidence="1 2">DSM 20335</strain>
    </source>
</reference>
<dbReference type="Gene3D" id="3.30.1490.390">
    <property type="match status" value="1"/>
</dbReference>
<dbReference type="RefSeq" id="WP_057753836.1">
    <property type="nucleotide sequence ID" value="NZ_AYYK01000001.1"/>
</dbReference>
<gene>
    <name evidence="1" type="ORF">FC84_GL000586</name>
</gene>
<dbReference type="Proteomes" id="UP000051813">
    <property type="component" value="Unassembled WGS sequence"/>
</dbReference>
<keyword evidence="2" id="KW-1185">Reference proteome</keyword>
<accession>A0A0R2BK47</accession>
<comment type="caution">
    <text evidence="1">The sequence shown here is derived from an EMBL/GenBank/DDBJ whole genome shotgun (WGS) entry which is preliminary data.</text>
</comment>
<evidence type="ECO:0000313" key="2">
    <source>
        <dbReference type="Proteomes" id="UP000051813"/>
    </source>
</evidence>
<sequence length="71" mass="8076">MFVIKYYVGNSLQTLTYKDTAEYVARQQLEVPDVEDYYRLESVTLAGADLPGFTGKTTGELFDFLLANEKK</sequence>
<protein>
    <submittedName>
        <fullName evidence="1">Uncharacterized protein</fullName>
    </submittedName>
</protein>
<dbReference type="PATRIC" id="fig|1423738.3.peg.595"/>